<feature type="domain" description="Suppressor of fused C-terminal" evidence="1">
    <location>
        <begin position="3"/>
        <end position="89"/>
    </location>
</feature>
<dbReference type="GO" id="GO:0005634">
    <property type="term" value="C:nucleus"/>
    <property type="evidence" value="ECO:0007669"/>
    <property type="project" value="TreeGrafter"/>
</dbReference>
<dbReference type="AlphaFoldDB" id="U4TYT4"/>
<evidence type="ECO:0000313" key="2">
    <source>
        <dbReference type="EMBL" id="ERL85987.1"/>
    </source>
</evidence>
<dbReference type="Gene3D" id="3.30.1360.230">
    <property type="entry name" value="Sufu, C-terminal domain"/>
    <property type="match status" value="1"/>
</dbReference>
<dbReference type="PANTHER" id="PTHR10928:SF2">
    <property type="entry name" value="SUPPRESSOR OF FUSED HOMOLOG"/>
    <property type="match status" value="1"/>
</dbReference>
<evidence type="ECO:0000259" key="1">
    <source>
        <dbReference type="Pfam" id="PF12470"/>
    </source>
</evidence>
<dbReference type="InterPro" id="IPR038489">
    <property type="entry name" value="SUFU_C_sf"/>
</dbReference>
<organism evidence="2 3">
    <name type="scientific">Dendroctonus ponderosae</name>
    <name type="common">Mountain pine beetle</name>
    <dbReference type="NCBI Taxonomy" id="77166"/>
    <lineage>
        <taxon>Eukaryota</taxon>
        <taxon>Metazoa</taxon>
        <taxon>Ecdysozoa</taxon>
        <taxon>Arthropoda</taxon>
        <taxon>Hexapoda</taxon>
        <taxon>Insecta</taxon>
        <taxon>Pterygota</taxon>
        <taxon>Neoptera</taxon>
        <taxon>Endopterygota</taxon>
        <taxon>Coleoptera</taxon>
        <taxon>Polyphaga</taxon>
        <taxon>Cucujiformia</taxon>
        <taxon>Curculionidae</taxon>
        <taxon>Scolytinae</taxon>
        <taxon>Dendroctonus</taxon>
    </lineage>
</organism>
<gene>
    <name evidence="2" type="ORF">D910_03401</name>
</gene>
<sequence>MGGRVKHGRHFTFKSALEETAVTLVAHSVTGTLVNPESPYVSQGSWLQVLITDDLSQDMGVTFQALASPEALSLPKTFSWPERKLSITIVADKV</sequence>
<evidence type="ECO:0000313" key="3">
    <source>
        <dbReference type="Proteomes" id="UP000030742"/>
    </source>
</evidence>
<name>U4TYT4_DENPD</name>
<dbReference type="PANTHER" id="PTHR10928">
    <property type="entry name" value="SUPPRESSOR OF FUSED"/>
    <property type="match status" value="1"/>
</dbReference>
<proteinExistence type="predicted"/>
<dbReference type="InterPro" id="IPR007768">
    <property type="entry name" value="Suppressor_of_fused"/>
</dbReference>
<dbReference type="OrthoDB" id="10038834at2759"/>
<accession>U4TYT4</accession>
<dbReference type="InterPro" id="IPR024314">
    <property type="entry name" value="SUFU_C"/>
</dbReference>
<protein>
    <recommendedName>
        <fullName evidence="1">Suppressor of fused C-terminal domain-containing protein</fullName>
    </recommendedName>
</protein>
<dbReference type="STRING" id="77166.U4TYT4"/>
<dbReference type="Pfam" id="PF12470">
    <property type="entry name" value="SUFU_C"/>
    <property type="match status" value="1"/>
</dbReference>
<dbReference type="EMBL" id="KB631766">
    <property type="protein sequence ID" value="ERL85987.1"/>
    <property type="molecule type" value="Genomic_DNA"/>
</dbReference>
<dbReference type="GO" id="GO:0005737">
    <property type="term" value="C:cytoplasm"/>
    <property type="evidence" value="ECO:0007669"/>
    <property type="project" value="TreeGrafter"/>
</dbReference>
<reference evidence="2 3" key="1">
    <citation type="journal article" date="2013" name="Genome Biol.">
        <title>Draft genome of the mountain pine beetle, Dendroctonus ponderosae Hopkins, a major forest pest.</title>
        <authorList>
            <person name="Keeling C.I."/>
            <person name="Yuen M.M."/>
            <person name="Liao N.Y."/>
            <person name="Docking T.R."/>
            <person name="Chan S.K."/>
            <person name="Taylor G.A."/>
            <person name="Palmquist D.L."/>
            <person name="Jackman S.D."/>
            <person name="Nguyen A."/>
            <person name="Li M."/>
            <person name="Henderson H."/>
            <person name="Janes J.K."/>
            <person name="Zhao Y."/>
            <person name="Pandoh P."/>
            <person name="Moore R."/>
            <person name="Sperling F.A."/>
            <person name="Huber D.P."/>
            <person name="Birol I."/>
            <person name="Jones S.J."/>
            <person name="Bohlmann J."/>
        </authorList>
    </citation>
    <scope>NUCLEOTIDE SEQUENCE</scope>
</reference>
<dbReference type="Proteomes" id="UP000030742">
    <property type="component" value="Unassembled WGS sequence"/>
</dbReference>